<evidence type="ECO:0000313" key="3">
    <source>
        <dbReference type="EMBL" id="KAF2444162.1"/>
    </source>
</evidence>
<comment type="caution">
    <text evidence="3">The sequence shown here is derived from an EMBL/GenBank/DDBJ whole genome shotgun (WGS) entry which is preliminary data.</text>
</comment>
<accession>A0A9P4PHR6</accession>
<keyword evidence="2" id="KW-0472">Membrane</keyword>
<sequence>MNLSLSFGFVHPLHKRLHTLQINKMRVWIILTAPLLASLSAAVELQFRNPSDHDHPGVNQVWPEGREQIIAFTWDDDSLKDFLLELWVNCTMLEHGEVDRLSYLEQVLPGSPFTTQAAEGGLESLPWTPTATNKTCIEPVYYVAVVDPQDRSQAWASPNFNISSGDDNSSPKPHPTTLPSDIGPLTVPSDPASTNWPSGPANSTYLERKITPVEGIGIGIGAFSASVIIAIVLKCWVVPWVGGRARTGTRQYGAELH</sequence>
<feature type="transmembrane region" description="Helical" evidence="2">
    <location>
        <begin position="216"/>
        <end position="241"/>
    </location>
</feature>
<gene>
    <name evidence="3" type="ORF">P171DRAFT_444395</name>
</gene>
<dbReference type="Proteomes" id="UP000799764">
    <property type="component" value="Unassembled WGS sequence"/>
</dbReference>
<dbReference type="AlphaFoldDB" id="A0A9P4PHR6"/>
<keyword evidence="2" id="KW-1133">Transmembrane helix</keyword>
<keyword evidence="2" id="KW-0812">Transmembrane</keyword>
<evidence type="ECO:0000256" key="2">
    <source>
        <dbReference type="SAM" id="Phobius"/>
    </source>
</evidence>
<keyword evidence="4" id="KW-1185">Reference proteome</keyword>
<proteinExistence type="predicted"/>
<feature type="compositionally biased region" description="Polar residues" evidence="1">
    <location>
        <begin position="191"/>
        <end position="201"/>
    </location>
</feature>
<name>A0A9P4PHR6_9PLEO</name>
<protein>
    <submittedName>
        <fullName evidence="3">Uncharacterized protein</fullName>
    </submittedName>
</protein>
<dbReference type="EMBL" id="MU001501">
    <property type="protein sequence ID" value="KAF2444162.1"/>
    <property type="molecule type" value="Genomic_DNA"/>
</dbReference>
<organism evidence="3 4">
    <name type="scientific">Karstenula rhodostoma CBS 690.94</name>
    <dbReference type="NCBI Taxonomy" id="1392251"/>
    <lineage>
        <taxon>Eukaryota</taxon>
        <taxon>Fungi</taxon>
        <taxon>Dikarya</taxon>
        <taxon>Ascomycota</taxon>
        <taxon>Pezizomycotina</taxon>
        <taxon>Dothideomycetes</taxon>
        <taxon>Pleosporomycetidae</taxon>
        <taxon>Pleosporales</taxon>
        <taxon>Massarineae</taxon>
        <taxon>Didymosphaeriaceae</taxon>
        <taxon>Karstenula</taxon>
    </lineage>
</organism>
<feature type="region of interest" description="Disordered" evidence="1">
    <location>
        <begin position="156"/>
        <end position="201"/>
    </location>
</feature>
<evidence type="ECO:0000256" key="1">
    <source>
        <dbReference type="SAM" id="MobiDB-lite"/>
    </source>
</evidence>
<feature type="compositionally biased region" description="Polar residues" evidence="1">
    <location>
        <begin position="156"/>
        <end position="171"/>
    </location>
</feature>
<evidence type="ECO:0000313" key="4">
    <source>
        <dbReference type="Proteomes" id="UP000799764"/>
    </source>
</evidence>
<reference evidence="3" key="1">
    <citation type="journal article" date="2020" name="Stud. Mycol.">
        <title>101 Dothideomycetes genomes: a test case for predicting lifestyles and emergence of pathogens.</title>
        <authorList>
            <person name="Haridas S."/>
            <person name="Albert R."/>
            <person name="Binder M."/>
            <person name="Bloem J."/>
            <person name="Labutti K."/>
            <person name="Salamov A."/>
            <person name="Andreopoulos B."/>
            <person name="Baker S."/>
            <person name="Barry K."/>
            <person name="Bills G."/>
            <person name="Bluhm B."/>
            <person name="Cannon C."/>
            <person name="Castanera R."/>
            <person name="Culley D."/>
            <person name="Daum C."/>
            <person name="Ezra D."/>
            <person name="Gonzalez J."/>
            <person name="Henrissat B."/>
            <person name="Kuo A."/>
            <person name="Liang C."/>
            <person name="Lipzen A."/>
            <person name="Lutzoni F."/>
            <person name="Magnuson J."/>
            <person name="Mondo S."/>
            <person name="Nolan M."/>
            <person name="Ohm R."/>
            <person name="Pangilinan J."/>
            <person name="Park H.-J."/>
            <person name="Ramirez L."/>
            <person name="Alfaro M."/>
            <person name="Sun H."/>
            <person name="Tritt A."/>
            <person name="Yoshinaga Y."/>
            <person name="Zwiers L.-H."/>
            <person name="Turgeon B."/>
            <person name="Goodwin S."/>
            <person name="Spatafora J."/>
            <person name="Crous P."/>
            <person name="Grigoriev I."/>
        </authorList>
    </citation>
    <scope>NUCLEOTIDE SEQUENCE</scope>
    <source>
        <strain evidence="3">CBS 690.94</strain>
    </source>
</reference>